<dbReference type="HOGENOM" id="CLU_089714_0_0_1"/>
<sequence length="271" mass="31992">MFSIAIFFILHFIKTIRIEQNNENPTRLDSDRDDQFLDSFYKDFFKIKNSSKNKDRSHKQKKKRQKKRKNHEPQKNIYNGLKGGLYSTLNYTRNRDRYNQSFDPLRPRYNYNPLLFVNRRGDTAYDSSIRDIINNPRGDLTSRENETYIMQDDDPNVYDAQNRILKYGEPNVGEVTQPRGKNIQENMERKPGVGNNVNQPPVENESNENIREHQLTPQVFARISGNKHQADDEKSEHSIAGSYIPVEKLRMRRRLTFTCSRTTPLINIDFV</sequence>
<accession>R0MRP0</accession>
<organism evidence="3 4">
    <name type="scientific">Nosema bombycis (strain CQ1 / CVCC 102059)</name>
    <name type="common">Microsporidian parasite</name>
    <name type="synonym">Pebrine of silkworm</name>
    <dbReference type="NCBI Taxonomy" id="578461"/>
    <lineage>
        <taxon>Eukaryota</taxon>
        <taxon>Fungi</taxon>
        <taxon>Fungi incertae sedis</taxon>
        <taxon>Microsporidia</taxon>
        <taxon>Nosematidae</taxon>
        <taxon>Nosema</taxon>
    </lineage>
</organism>
<feature type="region of interest" description="Disordered" evidence="1">
    <location>
        <begin position="186"/>
        <end position="208"/>
    </location>
</feature>
<dbReference type="Proteomes" id="UP000016927">
    <property type="component" value="Unassembled WGS sequence"/>
</dbReference>
<dbReference type="VEuPathDB" id="MicrosporidiaDB:NBO_2g0064"/>
<feature type="compositionally biased region" description="Basic residues" evidence="1">
    <location>
        <begin position="50"/>
        <end position="70"/>
    </location>
</feature>
<gene>
    <name evidence="3" type="ORF">NBO_2g0064</name>
</gene>
<dbReference type="AlphaFoldDB" id="R0MRP0"/>
<feature type="chain" id="PRO_5004345208" evidence="2">
    <location>
        <begin position="19"/>
        <end position="271"/>
    </location>
</feature>
<proteinExistence type="predicted"/>
<evidence type="ECO:0000313" key="3">
    <source>
        <dbReference type="EMBL" id="EOB15573.1"/>
    </source>
</evidence>
<reference evidence="3 4" key="1">
    <citation type="journal article" date="2013" name="BMC Genomics">
        <title>Comparative genomics of parasitic silkworm microsporidia reveal an association between genome expansion and host adaptation.</title>
        <authorList>
            <person name="Pan G."/>
            <person name="Xu J."/>
            <person name="Li T."/>
            <person name="Xia Q."/>
            <person name="Liu S.L."/>
            <person name="Zhang G."/>
            <person name="Li S."/>
            <person name="Li C."/>
            <person name="Liu H."/>
            <person name="Yang L."/>
            <person name="Liu T."/>
            <person name="Zhang X."/>
            <person name="Wu Z."/>
            <person name="Fan W."/>
            <person name="Dang X."/>
            <person name="Xiang H."/>
            <person name="Tao M."/>
            <person name="Li Y."/>
            <person name="Hu J."/>
            <person name="Li Z."/>
            <person name="Lin L."/>
            <person name="Luo J."/>
            <person name="Geng L."/>
            <person name="Wang L."/>
            <person name="Long M."/>
            <person name="Wan Y."/>
            <person name="He N."/>
            <person name="Zhang Z."/>
            <person name="Lu C."/>
            <person name="Keeling P.J."/>
            <person name="Wang J."/>
            <person name="Xiang Z."/>
            <person name="Zhou Z."/>
        </authorList>
    </citation>
    <scope>NUCLEOTIDE SEQUENCE [LARGE SCALE GENOMIC DNA]</scope>
    <source>
        <strain evidence="4">CQ1 / CVCC 102059</strain>
    </source>
</reference>
<dbReference type="EMBL" id="KB908910">
    <property type="protein sequence ID" value="EOB15573.1"/>
    <property type="molecule type" value="Genomic_DNA"/>
</dbReference>
<evidence type="ECO:0000256" key="1">
    <source>
        <dbReference type="SAM" id="MobiDB-lite"/>
    </source>
</evidence>
<keyword evidence="2" id="KW-0732">Signal</keyword>
<name>R0MRP0_NOSB1</name>
<feature type="signal peptide" evidence="2">
    <location>
        <begin position="1"/>
        <end position="18"/>
    </location>
</feature>
<protein>
    <submittedName>
        <fullName evidence="3">Uncharacterized protein</fullName>
    </submittedName>
</protein>
<evidence type="ECO:0000256" key="2">
    <source>
        <dbReference type="SAM" id="SignalP"/>
    </source>
</evidence>
<keyword evidence="4" id="KW-1185">Reference proteome</keyword>
<evidence type="ECO:0000313" key="4">
    <source>
        <dbReference type="Proteomes" id="UP000016927"/>
    </source>
</evidence>
<feature type="region of interest" description="Disordered" evidence="1">
    <location>
        <begin position="50"/>
        <end position="78"/>
    </location>
</feature>